<dbReference type="InterPro" id="IPR036396">
    <property type="entry name" value="Cyt_P450_sf"/>
</dbReference>
<keyword evidence="12" id="KW-0472">Membrane</keyword>
<keyword evidence="7" id="KW-0256">Endoplasmic reticulum</keyword>
<evidence type="ECO:0000256" key="6">
    <source>
        <dbReference type="ARBA" id="ARBA00022723"/>
    </source>
</evidence>
<keyword evidence="11" id="KW-0503">Monooxygenase</keyword>
<comment type="subcellular location">
    <subcellularLocation>
        <location evidence="3">Endoplasmic reticulum membrane</location>
        <topology evidence="3">Peripheral membrane protein</topology>
    </subcellularLocation>
    <subcellularLocation>
        <location evidence="2">Microsome membrane</location>
        <topology evidence="2">Peripheral membrane protein</topology>
    </subcellularLocation>
</comment>
<evidence type="ECO:0000256" key="12">
    <source>
        <dbReference type="ARBA" id="ARBA00023136"/>
    </source>
</evidence>
<evidence type="ECO:0000313" key="13">
    <source>
        <dbReference type="EMBL" id="CAJ0966686.1"/>
    </source>
</evidence>
<comment type="cofactor">
    <cofactor evidence="1">
        <name>heme</name>
        <dbReference type="ChEBI" id="CHEBI:30413"/>
    </cofactor>
</comment>
<dbReference type="SUPFAM" id="SSF48264">
    <property type="entry name" value="Cytochrome P450"/>
    <property type="match status" value="1"/>
</dbReference>
<dbReference type="Gene3D" id="1.10.630.10">
    <property type="entry name" value="Cytochrome P450"/>
    <property type="match status" value="1"/>
</dbReference>
<dbReference type="PANTHER" id="PTHR24300">
    <property type="entry name" value="CYTOCHROME P450 508A4-RELATED"/>
    <property type="match status" value="1"/>
</dbReference>
<evidence type="ECO:0000256" key="10">
    <source>
        <dbReference type="ARBA" id="ARBA00023004"/>
    </source>
</evidence>
<reference evidence="13" key="1">
    <citation type="submission" date="2023-07" db="EMBL/GenBank/DDBJ databases">
        <authorList>
            <person name="Stuckert A."/>
        </authorList>
    </citation>
    <scope>NUCLEOTIDE SEQUENCE</scope>
</reference>
<accession>A0ABN9MIS9</accession>
<name>A0ABN9MIS9_9NEOB</name>
<protein>
    <recommendedName>
        <fullName evidence="5">unspecific monooxygenase</fullName>
        <ecNumber evidence="5">1.14.14.1</ecNumber>
    </recommendedName>
</protein>
<evidence type="ECO:0000256" key="5">
    <source>
        <dbReference type="ARBA" id="ARBA00012109"/>
    </source>
</evidence>
<dbReference type="InterPro" id="IPR008067">
    <property type="entry name" value="Cyt_P450_E_grp-I_CYP2A-like"/>
</dbReference>
<comment type="similarity">
    <text evidence="4">Belongs to the cytochrome P450 family.</text>
</comment>
<evidence type="ECO:0000313" key="14">
    <source>
        <dbReference type="Proteomes" id="UP001176940"/>
    </source>
</evidence>
<evidence type="ECO:0000256" key="2">
    <source>
        <dbReference type="ARBA" id="ARBA00004174"/>
    </source>
</evidence>
<evidence type="ECO:0000256" key="8">
    <source>
        <dbReference type="ARBA" id="ARBA00022848"/>
    </source>
</evidence>
<sequence length="339" mass="38796">MGKKSLEEPLQEEAQHLCNHFKSLNGQPFDPSTTVICASSNIISRLVMGMRFDYSDKRWMDTLADSRKAFHIVSSTWGQAEGGAHSNHVIVPSDMNRQKKRKAERRPAVERGQLYDTFPRIMKYLPGPHRKTFQLVKPLKDYVKESIKTHQKTLDSACPRDYIDCFLIRMNQEEKNLNTAFHLTNLIETAFDMFLGGSEPIANTMYFGLLILIKYPEIQDKAHEEIDQVIGQERAPKADDRNHMPYTNALLHEIQRISDSIPMGAMRSTTRDVTFHGYHIPKGTNVMPMLTTVLNDPSLFETPEKFNIKHFLDEKGTFKKNNGFMPFSAGHAGILTLMH</sequence>
<evidence type="ECO:0000256" key="3">
    <source>
        <dbReference type="ARBA" id="ARBA00004406"/>
    </source>
</evidence>
<dbReference type="InterPro" id="IPR050182">
    <property type="entry name" value="Cytochrome_P450_fam2"/>
</dbReference>
<keyword evidence="10" id="KW-0408">Iron</keyword>
<dbReference type="EMBL" id="CAUEEQ010076310">
    <property type="protein sequence ID" value="CAJ0966686.1"/>
    <property type="molecule type" value="Genomic_DNA"/>
</dbReference>
<comment type="caution">
    <text evidence="13">The sequence shown here is derived from an EMBL/GenBank/DDBJ whole genome shotgun (WGS) entry which is preliminary data.</text>
</comment>
<keyword evidence="6" id="KW-0479">Metal-binding</keyword>
<gene>
    <name evidence="13" type="ORF">RIMI_LOCUS21555587</name>
</gene>
<evidence type="ECO:0000256" key="7">
    <source>
        <dbReference type="ARBA" id="ARBA00022824"/>
    </source>
</evidence>
<evidence type="ECO:0000256" key="1">
    <source>
        <dbReference type="ARBA" id="ARBA00001971"/>
    </source>
</evidence>
<dbReference type="Pfam" id="PF00067">
    <property type="entry name" value="p450"/>
    <property type="match status" value="1"/>
</dbReference>
<dbReference type="PRINTS" id="PR01684">
    <property type="entry name" value="EP450ICYP2A"/>
</dbReference>
<dbReference type="EC" id="1.14.14.1" evidence="5"/>
<dbReference type="InterPro" id="IPR001128">
    <property type="entry name" value="Cyt_P450"/>
</dbReference>
<keyword evidence="8" id="KW-0492">Microsome</keyword>
<dbReference type="PRINTS" id="PR00463">
    <property type="entry name" value="EP450I"/>
</dbReference>
<dbReference type="Proteomes" id="UP001176940">
    <property type="component" value="Unassembled WGS sequence"/>
</dbReference>
<dbReference type="PANTHER" id="PTHR24300:SF356">
    <property type="entry name" value="CYTOCHROME P450 2E1"/>
    <property type="match status" value="1"/>
</dbReference>
<evidence type="ECO:0000256" key="11">
    <source>
        <dbReference type="ARBA" id="ARBA00023033"/>
    </source>
</evidence>
<keyword evidence="9" id="KW-0560">Oxidoreductase</keyword>
<keyword evidence="14" id="KW-1185">Reference proteome</keyword>
<proteinExistence type="inferred from homology"/>
<evidence type="ECO:0000256" key="9">
    <source>
        <dbReference type="ARBA" id="ARBA00023002"/>
    </source>
</evidence>
<evidence type="ECO:0000256" key="4">
    <source>
        <dbReference type="ARBA" id="ARBA00010617"/>
    </source>
</evidence>
<dbReference type="InterPro" id="IPR002401">
    <property type="entry name" value="Cyt_P450_E_grp-I"/>
</dbReference>
<organism evidence="13 14">
    <name type="scientific">Ranitomeya imitator</name>
    <name type="common">mimic poison frog</name>
    <dbReference type="NCBI Taxonomy" id="111125"/>
    <lineage>
        <taxon>Eukaryota</taxon>
        <taxon>Metazoa</taxon>
        <taxon>Chordata</taxon>
        <taxon>Craniata</taxon>
        <taxon>Vertebrata</taxon>
        <taxon>Euteleostomi</taxon>
        <taxon>Amphibia</taxon>
        <taxon>Batrachia</taxon>
        <taxon>Anura</taxon>
        <taxon>Neobatrachia</taxon>
        <taxon>Hyloidea</taxon>
        <taxon>Dendrobatidae</taxon>
        <taxon>Dendrobatinae</taxon>
        <taxon>Ranitomeya</taxon>
    </lineage>
</organism>